<dbReference type="KEGG" id="azm:DM194_27770"/>
<evidence type="ECO:0000313" key="2">
    <source>
        <dbReference type="Proteomes" id="UP000249605"/>
    </source>
</evidence>
<sequence length="279" mass="30716">MSHACRHIPRMPVLSEHGIAYIWSITDNMRVGDMVDVMEAEAGAREARTFAKKRLLVASGKGGSSKTTTARHFSTAAAHAGLAVVTLDLDESPTLSTWWTKRPDTLPSIEHIRAPIHELVDLSDVDVEGEDVGAVIAARVEKEILGIEDYDLLIIDTPASMAAYPHHANALIRASDLVVVPTRQYDDDINSVTSWMKLVRDLGVDGMFLLSDTQRRESAFEDAKRKLVKHGPLCPIDIPHFADIPKTLSKGTSVIDMRRGRGREDYAAAFDVVRQKLGV</sequence>
<keyword evidence="2" id="KW-1185">Reference proteome</keyword>
<dbReference type="Pfam" id="PF09140">
    <property type="entry name" value="MipZ"/>
    <property type="match status" value="1"/>
</dbReference>
<keyword evidence="1" id="KW-0614">Plasmid</keyword>
<dbReference type="Gene3D" id="3.40.50.300">
    <property type="entry name" value="P-loop containing nucleotide triphosphate hydrolases"/>
    <property type="match status" value="1"/>
</dbReference>
<proteinExistence type="predicted"/>
<gene>
    <name evidence="1" type="ORF">DM194_27770</name>
</gene>
<organism evidence="1 2">
    <name type="scientific">Azospirillum ramasamyi</name>
    <dbReference type="NCBI Taxonomy" id="682998"/>
    <lineage>
        <taxon>Bacteria</taxon>
        <taxon>Pseudomonadati</taxon>
        <taxon>Pseudomonadota</taxon>
        <taxon>Alphaproteobacteria</taxon>
        <taxon>Rhodospirillales</taxon>
        <taxon>Azospirillaceae</taxon>
        <taxon>Azospirillum</taxon>
    </lineage>
</organism>
<dbReference type="InterPro" id="IPR027417">
    <property type="entry name" value="P-loop_NTPase"/>
</dbReference>
<dbReference type="PANTHER" id="PTHR13696">
    <property type="entry name" value="P-LOOP CONTAINING NUCLEOSIDE TRIPHOSPHATE HYDROLASE"/>
    <property type="match status" value="1"/>
</dbReference>
<dbReference type="CDD" id="cd02042">
    <property type="entry name" value="ParAB_family"/>
    <property type="match status" value="1"/>
</dbReference>
<dbReference type="AlphaFoldDB" id="A0A2U9SHA5"/>
<dbReference type="Proteomes" id="UP000249605">
    <property type="component" value="Plasmid unnamed6"/>
</dbReference>
<dbReference type="SUPFAM" id="SSF52540">
    <property type="entry name" value="P-loop containing nucleoside triphosphate hydrolases"/>
    <property type="match status" value="1"/>
</dbReference>
<protein>
    <submittedName>
        <fullName evidence="1">ParA family protein</fullName>
    </submittedName>
</protein>
<dbReference type="PANTHER" id="PTHR13696:SF96">
    <property type="entry name" value="COBQ_COBB_MIND_PARA NUCLEOTIDE BINDING DOMAIN-CONTAINING PROTEIN"/>
    <property type="match status" value="1"/>
</dbReference>
<dbReference type="OrthoDB" id="7331108at2"/>
<reference evidence="1 2" key="1">
    <citation type="submission" date="2018-06" db="EMBL/GenBank/DDBJ databases">
        <title>Complete genome sequencing of Azospirillum sp. M2T2B2.</title>
        <authorList>
            <person name="Heo J."/>
            <person name="Kim S.-J."/>
            <person name="Kwon S.-W."/>
            <person name="Anandham R."/>
        </authorList>
    </citation>
    <scope>NUCLEOTIDE SEQUENCE [LARGE SCALE GENOMIC DNA]</scope>
    <source>
        <strain evidence="1 2">M2T2B2</strain>
        <plasmid evidence="1 2">unnamed6</plasmid>
    </source>
</reference>
<dbReference type="InterPro" id="IPR015223">
    <property type="entry name" value="MipZ"/>
</dbReference>
<evidence type="ECO:0000313" key="1">
    <source>
        <dbReference type="EMBL" id="AWU98087.1"/>
    </source>
</evidence>
<dbReference type="EMBL" id="CP029836">
    <property type="protein sequence ID" value="AWU98087.1"/>
    <property type="molecule type" value="Genomic_DNA"/>
</dbReference>
<geneLocation type="plasmid" evidence="1 2">
    <name>unnamed6</name>
</geneLocation>
<dbReference type="InterPro" id="IPR050678">
    <property type="entry name" value="DNA_Partitioning_ATPase"/>
</dbReference>
<name>A0A2U9SHA5_9PROT</name>
<accession>A0A2U9SHA5</accession>